<evidence type="ECO:0000256" key="1">
    <source>
        <dbReference type="ARBA" id="ARBA00009986"/>
    </source>
</evidence>
<evidence type="ECO:0000313" key="5">
    <source>
        <dbReference type="Proteomes" id="UP000198751"/>
    </source>
</evidence>
<keyword evidence="2" id="KW-0560">Oxidoreductase</keyword>
<dbReference type="Pfam" id="PF00171">
    <property type="entry name" value="Aldedh"/>
    <property type="match status" value="1"/>
</dbReference>
<dbReference type="GO" id="GO:0016620">
    <property type="term" value="F:oxidoreductase activity, acting on the aldehyde or oxo group of donors, NAD or NADP as acceptor"/>
    <property type="evidence" value="ECO:0007669"/>
    <property type="project" value="InterPro"/>
</dbReference>
<dbReference type="Gene3D" id="3.40.605.10">
    <property type="entry name" value="Aldehyde Dehydrogenase, Chain A, domain 1"/>
    <property type="match status" value="1"/>
</dbReference>
<dbReference type="SUPFAM" id="SSF53720">
    <property type="entry name" value="ALDH-like"/>
    <property type="match status" value="1"/>
</dbReference>
<reference evidence="5" key="1">
    <citation type="submission" date="2016-10" db="EMBL/GenBank/DDBJ databases">
        <authorList>
            <person name="Varghese N."/>
            <person name="Submissions S."/>
        </authorList>
    </citation>
    <scope>NUCLEOTIDE SEQUENCE [LARGE SCALE GENOMIC DNA]</scope>
    <source>
        <strain evidence="5">IMMIB L-1606</strain>
    </source>
</reference>
<organism evidence="4 5">
    <name type="scientific">Pseudarthrobacter equi</name>
    <dbReference type="NCBI Taxonomy" id="728066"/>
    <lineage>
        <taxon>Bacteria</taxon>
        <taxon>Bacillati</taxon>
        <taxon>Actinomycetota</taxon>
        <taxon>Actinomycetes</taxon>
        <taxon>Micrococcales</taxon>
        <taxon>Micrococcaceae</taxon>
        <taxon>Pseudarthrobacter</taxon>
    </lineage>
</organism>
<dbReference type="PANTHER" id="PTHR11699">
    <property type="entry name" value="ALDEHYDE DEHYDROGENASE-RELATED"/>
    <property type="match status" value="1"/>
</dbReference>
<dbReference type="InterPro" id="IPR016163">
    <property type="entry name" value="Ald_DH_C"/>
</dbReference>
<dbReference type="Proteomes" id="UP000198751">
    <property type="component" value="Chromosome I"/>
</dbReference>
<protein>
    <submittedName>
        <fullName evidence="4">Aldehyde dehydrogenase (NAD+)</fullName>
    </submittedName>
</protein>
<sequence length="503" mass="51699">MTSTVIDAETNQSTDSREAITARHLINGQWLGDADTVRMNPARPGEIAAVSPSGTAADVDSAVTAAAAAQPAWAALPAPSRGAILIAAGNLLIERQSAIAEDLVREEGKTLAEAKGEVKRASDVLRFFGSLGWAATGEVLPSGLPDTTITTRREALGVVGLITPWNFPIAIPAWKAAPALISGNAVVIKPAELTPLSATHLARALQDAGLPAGVFNVVHGKGRVVGEALARDARIAGLSFTGSTRVGLGLQEILNARRARVQLEMGGKNGVLVLDDADPAKAAQVVAAGAFGLTGQACTATSRVYVTPGVKEKFLAALVAEASQYTAGDGLDGLDGAGTGGTSRMGAVVSRQQFEQDQEAVRAAVERGATLLHGKYDGDPSGALFFPAAVLTDLPAGDPAVTEEIFGPVVAVLEVPDYEAGLAAINDSRYGLTAGICTDSLALATDFAARAQAGVVKVNRPTAGLDLNVPFGGVKDSSTNTFREQGRSALDFFTWGKTVYTGI</sequence>
<comment type="similarity">
    <text evidence="1">Belongs to the aldehyde dehydrogenase family.</text>
</comment>
<proteinExistence type="inferred from homology"/>
<dbReference type="InterPro" id="IPR016161">
    <property type="entry name" value="Ald_DH/histidinol_DH"/>
</dbReference>
<dbReference type="InterPro" id="IPR015590">
    <property type="entry name" value="Aldehyde_DH_dom"/>
</dbReference>
<evidence type="ECO:0000313" key="4">
    <source>
        <dbReference type="EMBL" id="SDT58450.1"/>
    </source>
</evidence>
<dbReference type="FunFam" id="3.40.605.10:FF:000007">
    <property type="entry name" value="NAD/NADP-dependent betaine aldehyde dehydrogenase"/>
    <property type="match status" value="1"/>
</dbReference>
<evidence type="ECO:0000259" key="3">
    <source>
        <dbReference type="Pfam" id="PF00171"/>
    </source>
</evidence>
<dbReference type="InterPro" id="IPR016160">
    <property type="entry name" value="Ald_DH_CS_CYS"/>
</dbReference>
<gene>
    <name evidence="4" type="ORF">SAMN04489743_3747</name>
</gene>
<accession>A0A1H2BJC8</accession>
<evidence type="ECO:0000256" key="2">
    <source>
        <dbReference type="ARBA" id="ARBA00023002"/>
    </source>
</evidence>
<feature type="domain" description="Aldehyde dehydrogenase" evidence="3">
    <location>
        <begin position="38"/>
        <end position="499"/>
    </location>
</feature>
<dbReference type="Gene3D" id="3.40.309.10">
    <property type="entry name" value="Aldehyde Dehydrogenase, Chain A, domain 2"/>
    <property type="match status" value="1"/>
</dbReference>
<keyword evidence="5" id="KW-1185">Reference proteome</keyword>
<name>A0A1H2BJC8_9MICC</name>
<dbReference type="EMBL" id="LT629779">
    <property type="protein sequence ID" value="SDT58450.1"/>
    <property type="molecule type" value="Genomic_DNA"/>
</dbReference>
<dbReference type="InterPro" id="IPR016162">
    <property type="entry name" value="Ald_DH_N"/>
</dbReference>
<dbReference type="AlphaFoldDB" id="A0A1H2BJC8"/>
<dbReference type="RefSeq" id="WP_172830006.1">
    <property type="nucleotide sequence ID" value="NZ_LT629779.1"/>
</dbReference>
<dbReference type="PROSITE" id="PS00070">
    <property type="entry name" value="ALDEHYDE_DEHYDR_CYS"/>
    <property type="match status" value="1"/>
</dbReference>